<comment type="subcellular location">
    <subcellularLocation>
        <location evidence="1">Cell membrane</location>
        <topology evidence="1">Multi-pass membrane protein</topology>
    </subcellularLocation>
</comment>
<feature type="transmembrane region" description="Helical" evidence="7">
    <location>
        <begin position="301"/>
        <end position="323"/>
    </location>
</feature>
<feature type="transmembrane region" description="Helical" evidence="7">
    <location>
        <begin position="134"/>
        <end position="156"/>
    </location>
</feature>
<dbReference type="SUPFAM" id="SSF103473">
    <property type="entry name" value="MFS general substrate transporter"/>
    <property type="match status" value="1"/>
</dbReference>
<name>A0A438MKF9_9ACTN</name>
<feature type="transmembrane region" description="Helical" evidence="7">
    <location>
        <begin position="74"/>
        <end position="92"/>
    </location>
</feature>
<protein>
    <submittedName>
        <fullName evidence="9">MFS transporter</fullName>
    </submittedName>
</protein>
<dbReference type="InterPro" id="IPR020846">
    <property type="entry name" value="MFS_dom"/>
</dbReference>
<feature type="domain" description="Major facilitator superfamily (MFS) profile" evidence="8">
    <location>
        <begin position="8"/>
        <end position="458"/>
    </location>
</feature>
<dbReference type="Proteomes" id="UP000284824">
    <property type="component" value="Unassembled WGS sequence"/>
</dbReference>
<dbReference type="CDD" id="cd17321">
    <property type="entry name" value="MFS_MMR_MDR_like"/>
    <property type="match status" value="1"/>
</dbReference>
<evidence type="ECO:0000256" key="4">
    <source>
        <dbReference type="ARBA" id="ARBA00022692"/>
    </source>
</evidence>
<dbReference type="PANTHER" id="PTHR42718:SF46">
    <property type="entry name" value="BLR6921 PROTEIN"/>
    <property type="match status" value="1"/>
</dbReference>
<feature type="transmembrane region" description="Helical" evidence="7">
    <location>
        <begin position="194"/>
        <end position="213"/>
    </location>
</feature>
<evidence type="ECO:0000256" key="7">
    <source>
        <dbReference type="SAM" id="Phobius"/>
    </source>
</evidence>
<keyword evidence="10" id="KW-1185">Reference proteome</keyword>
<organism evidence="9 10">
    <name type="scientific">Nonomuraea polychroma</name>
    <dbReference type="NCBI Taxonomy" id="46176"/>
    <lineage>
        <taxon>Bacteria</taxon>
        <taxon>Bacillati</taxon>
        <taxon>Actinomycetota</taxon>
        <taxon>Actinomycetes</taxon>
        <taxon>Streptosporangiales</taxon>
        <taxon>Streptosporangiaceae</taxon>
        <taxon>Nonomuraea</taxon>
    </lineage>
</organism>
<feature type="transmembrane region" description="Helical" evidence="7">
    <location>
        <begin position="162"/>
        <end position="182"/>
    </location>
</feature>
<dbReference type="PANTHER" id="PTHR42718">
    <property type="entry name" value="MAJOR FACILITATOR SUPERFAMILY MULTIDRUG TRANSPORTER MFSC"/>
    <property type="match status" value="1"/>
</dbReference>
<evidence type="ECO:0000313" key="10">
    <source>
        <dbReference type="Proteomes" id="UP000284824"/>
    </source>
</evidence>
<dbReference type="Gene3D" id="1.20.1250.20">
    <property type="entry name" value="MFS general substrate transporter like domains"/>
    <property type="match status" value="1"/>
</dbReference>
<comment type="caution">
    <text evidence="9">The sequence shown here is derived from an EMBL/GenBank/DDBJ whole genome shotgun (WGS) entry which is preliminary data.</text>
</comment>
<dbReference type="OrthoDB" id="7375466at2"/>
<evidence type="ECO:0000256" key="6">
    <source>
        <dbReference type="ARBA" id="ARBA00023136"/>
    </source>
</evidence>
<dbReference type="EMBL" id="SAUN01000001">
    <property type="protein sequence ID" value="RVX46166.1"/>
    <property type="molecule type" value="Genomic_DNA"/>
</dbReference>
<feature type="transmembrane region" description="Helical" evidence="7">
    <location>
        <begin position="225"/>
        <end position="245"/>
    </location>
</feature>
<dbReference type="Pfam" id="PF07690">
    <property type="entry name" value="MFS_1"/>
    <property type="match status" value="1"/>
</dbReference>
<evidence type="ECO:0000256" key="3">
    <source>
        <dbReference type="ARBA" id="ARBA00022475"/>
    </source>
</evidence>
<feature type="transmembrane region" description="Helical" evidence="7">
    <location>
        <begin position="430"/>
        <end position="453"/>
    </location>
</feature>
<dbReference type="InterPro" id="IPR011701">
    <property type="entry name" value="MFS"/>
</dbReference>
<evidence type="ECO:0000256" key="5">
    <source>
        <dbReference type="ARBA" id="ARBA00022989"/>
    </source>
</evidence>
<evidence type="ECO:0000313" key="9">
    <source>
        <dbReference type="EMBL" id="RVX46166.1"/>
    </source>
</evidence>
<keyword evidence="3" id="KW-1003">Cell membrane</keyword>
<keyword evidence="4 7" id="KW-0812">Transmembrane</keyword>
<dbReference type="GO" id="GO:0022857">
    <property type="term" value="F:transmembrane transporter activity"/>
    <property type="evidence" value="ECO:0007669"/>
    <property type="project" value="InterPro"/>
</dbReference>
<evidence type="ECO:0000256" key="2">
    <source>
        <dbReference type="ARBA" id="ARBA00022448"/>
    </source>
</evidence>
<feature type="transmembrane region" description="Helical" evidence="7">
    <location>
        <begin position="42"/>
        <end position="62"/>
    </location>
</feature>
<gene>
    <name evidence="9" type="ORF">EDD27_9019</name>
</gene>
<dbReference type="Gene3D" id="1.20.1720.10">
    <property type="entry name" value="Multidrug resistance protein D"/>
    <property type="match status" value="1"/>
</dbReference>
<reference evidence="9 10" key="1">
    <citation type="submission" date="2019-01" db="EMBL/GenBank/DDBJ databases">
        <title>Sequencing the genomes of 1000 actinobacteria strains.</title>
        <authorList>
            <person name="Klenk H.-P."/>
        </authorList>
    </citation>
    <scope>NUCLEOTIDE SEQUENCE [LARGE SCALE GENOMIC DNA]</scope>
    <source>
        <strain evidence="9 10">DSM 43925</strain>
    </source>
</reference>
<keyword evidence="5 7" id="KW-1133">Transmembrane helix</keyword>
<sequence length="467" mass="48472">MPARSWGILAVLCGAIFLEGIDVAMLNVALPSIRADLGLSTGMLSGVVSAYVLGYGGFMLLGGRAADLLGRRRMFLLWLGVFLLFSGLGGFAEEGWVLLIARFVTGVAAAFMTPAGLSLITTTFPEGRLRNRALLIYAGTAAGGFALGLVIGGLLTALGWRWVFFAPVLMSAVILAVAIPLIKEPATADRPQATGFDLAGAATITGSMMLLVYGVVRLEHPADGWPLTVAAFAGGLALLAAFAAIERRSANPLVRLGILASGSLVRANLMAALLTASFFGFQFLVTLYLQELRGWSTIQTGLALLAAAADVVLAPTLTPWLVNRYGNAKVVLGGLLSGLLAYALFLGVGLDWTYAAMLPSMLLIGLMFAFVYGPLTIVATDGIAEHEQGLAGGLINSSFQFGAALGLSAVTALNVAVLGTQTTPEAGLSALRTALLAPVTATLLAAVIATIGLRTHTRERDRVPVKA</sequence>
<evidence type="ECO:0000259" key="8">
    <source>
        <dbReference type="PROSITE" id="PS50850"/>
    </source>
</evidence>
<dbReference type="AlphaFoldDB" id="A0A438MKF9"/>
<dbReference type="InterPro" id="IPR036259">
    <property type="entry name" value="MFS_trans_sf"/>
</dbReference>
<feature type="transmembrane region" description="Helical" evidence="7">
    <location>
        <begin position="330"/>
        <end position="350"/>
    </location>
</feature>
<keyword evidence="6 7" id="KW-0472">Membrane</keyword>
<feature type="transmembrane region" description="Helical" evidence="7">
    <location>
        <begin position="265"/>
        <end position="289"/>
    </location>
</feature>
<dbReference type="GO" id="GO:0005886">
    <property type="term" value="C:plasma membrane"/>
    <property type="evidence" value="ECO:0007669"/>
    <property type="project" value="UniProtKB-SubCell"/>
</dbReference>
<feature type="transmembrane region" description="Helical" evidence="7">
    <location>
        <begin position="399"/>
        <end position="418"/>
    </location>
</feature>
<proteinExistence type="predicted"/>
<dbReference type="RefSeq" id="WP_127938111.1">
    <property type="nucleotide sequence ID" value="NZ_SAUN01000001.1"/>
</dbReference>
<accession>A0A438MKF9</accession>
<feature type="transmembrane region" description="Helical" evidence="7">
    <location>
        <begin position="98"/>
        <end position="122"/>
    </location>
</feature>
<keyword evidence="2" id="KW-0813">Transport</keyword>
<feature type="transmembrane region" description="Helical" evidence="7">
    <location>
        <begin position="356"/>
        <end position="378"/>
    </location>
</feature>
<evidence type="ECO:0000256" key="1">
    <source>
        <dbReference type="ARBA" id="ARBA00004651"/>
    </source>
</evidence>
<dbReference type="PROSITE" id="PS50850">
    <property type="entry name" value="MFS"/>
    <property type="match status" value="1"/>
</dbReference>